<dbReference type="SMART" id="SM00712">
    <property type="entry name" value="PUR"/>
    <property type="match status" value="1"/>
</dbReference>
<evidence type="ECO:0000313" key="3">
    <source>
        <dbReference type="EMBL" id="SHJ80580.1"/>
    </source>
</evidence>
<dbReference type="GO" id="GO:0000977">
    <property type="term" value="F:RNA polymerase II transcription regulatory region sequence-specific DNA binding"/>
    <property type="evidence" value="ECO:0007669"/>
    <property type="project" value="InterPro"/>
</dbReference>
<evidence type="ECO:0000313" key="4">
    <source>
        <dbReference type="Proteomes" id="UP000184192"/>
    </source>
</evidence>
<evidence type="ECO:0000256" key="1">
    <source>
        <dbReference type="ARBA" id="ARBA00009251"/>
    </source>
</evidence>
<dbReference type="Pfam" id="PF11680">
    <property type="entry name" value="DUF3276"/>
    <property type="match status" value="1"/>
</dbReference>
<proteinExistence type="inferred from homology"/>
<keyword evidence="4" id="KW-1185">Reference proteome</keyword>
<dbReference type="Gene3D" id="3.10.450.700">
    <property type="match status" value="1"/>
</dbReference>
<protein>
    <recommendedName>
        <fullName evidence="5">DUF3276 family protein</fullName>
    </recommendedName>
</protein>
<organism evidence="3 4">
    <name type="scientific">Bacteroides stercorirosoris</name>
    <dbReference type="NCBI Taxonomy" id="871324"/>
    <lineage>
        <taxon>Bacteria</taxon>
        <taxon>Pseudomonadati</taxon>
        <taxon>Bacteroidota</taxon>
        <taxon>Bacteroidia</taxon>
        <taxon>Bacteroidales</taxon>
        <taxon>Bacteroidaceae</taxon>
        <taxon>Bacteroides</taxon>
    </lineage>
</organism>
<dbReference type="InterPro" id="IPR006628">
    <property type="entry name" value="PUR-bd_fam"/>
</dbReference>
<evidence type="ECO:0000256" key="2">
    <source>
        <dbReference type="ARBA" id="ARBA00023125"/>
    </source>
</evidence>
<dbReference type="eggNOG" id="ENOG5031HSR">
    <property type="taxonomic scope" value="Bacteria"/>
</dbReference>
<keyword evidence="2" id="KW-0238">DNA-binding</keyword>
<comment type="similarity">
    <text evidence="1">Belongs to the PUR DNA-binding protein family.</text>
</comment>
<accession>A0A1M6MB28</accession>
<name>A0A1M6MB28_9BACE</name>
<gene>
    <name evidence="3" type="ORF">SAMN05444350_1695</name>
</gene>
<sequence length="176" mass="20389">MQKFIIRAFSFDSLKKIVNFGANNNKRPINMEDLKKKNSADMNDKEIVFSKSIKAGKRIYYLDVKKNRKDEMFLAITESKKVVNGEGEDAQVSFEKHKIFLYREDFDKFMNGLNEAISFINQKEMMEVISNMNAEADANAEADKEAVFNMIAEMNEKEMDLDGEIKIDIDFEEPTL</sequence>
<dbReference type="GO" id="GO:0032422">
    <property type="term" value="F:purine-rich negative regulatory element binding"/>
    <property type="evidence" value="ECO:0007669"/>
    <property type="project" value="InterPro"/>
</dbReference>
<dbReference type="AlphaFoldDB" id="A0A1M6MB28"/>
<dbReference type="Proteomes" id="UP000184192">
    <property type="component" value="Unassembled WGS sequence"/>
</dbReference>
<dbReference type="EMBL" id="FQZN01000069">
    <property type="protein sequence ID" value="SHJ80580.1"/>
    <property type="molecule type" value="Genomic_DNA"/>
</dbReference>
<reference evidence="4" key="1">
    <citation type="submission" date="2016-11" db="EMBL/GenBank/DDBJ databases">
        <authorList>
            <person name="Varghese N."/>
            <person name="Submissions S."/>
        </authorList>
    </citation>
    <scope>NUCLEOTIDE SEQUENCE [LARGE SCALE GENOMIC DNA]</scope>
    <source>
        <strain evidence="4">DSM 26884</strain>
    </source>
</reference>
<evidence type="ECO:0008006" key="5">
    <source>
        <dbReference type="Google" id="ProtNLM"/>
    </source>
</evidence>